<organism evidence="2 3">
    <name type="scientific">Vermiconidia calcicola</name>
    <dbReference type="NCBI Taxonomy" id="1690605"/>
    <lineage>
        <taxon>Eukaryota</taxon>
        <taxon>Fungi</taxon>
        <taxon>Dikarya</taxon>
        <taxon>Ascomycota</taxon>
        <taxon>Pezizomycotina</taxon>
        <taxon>Dothideomycetes</taxon>
        <taxon>Dothideomycetidae</taxon>
        <taxon>Mycosphaerellales</taxon>
        <taxon>Extremaceae</taxon>
        <taxon>Vermiconidia</taxon>
    </lineage>
</organism>
<feature type="region of interest" description="Disordered" evidence="1">
    <location>
        <begin position="519"/>
        <end position="549"/>
    </location>
</feature>
<gene>
    <name evidence="2" type="ORF">LTR25_005807</name>
</gene>
<feature type="compositionally biased region" description="Low complexity" evidence="1">
    <location>
        <begin position="208"/>
        <end position="224"/>
    </location>
</feature>
<dbReference type="AlphaFoldDB" id="A0AAV9Q8N6"/>
<feature type="region of interest" description="Disordered" evidence="1">
    <location>
        <begin position="867"/>
        <end position="944"/>
    </location>
</feature>
<feature type="compositionally biased region" description="Polar residues" evidence="1">
    <location>
        <begin position="935"/>
        <end position="944"/>
    </location>
</feature>
<feature type="compositionally biased region" description="Basic and acidic residues" evidence="1">
    <location>
        <begin position="475"/>
        <end position="486"/>
    </location>
</feature>
<feature type="compositionally biased region" description="Polar residues" evidence="1">
    <location>
        <begin position="720"/>
        <end position="743"/>
    </location>
</feature>
<feature type="region of interest" description="Disordered" evidence="1">
    <location>
        <begin position="830"/>
        <end position="849"/>
    </location>
</feature>
<evidence type="ECO:0000256" key="1">
    <source>
        <dbReference type="SAM" id="MobiDB-lite"/>
    </source>
</evidence>
<evidence type="ECO:0000313" key="3">
    <source>
        <dbReference type="Proteomes" id="UP001345827"/>
    </source>
</evidence>
<feature type="compositionally biased region" description="Basic and acidic residues" evidence="1">
    <location>
        <begin position="901"/>
        <end position="913"/>
    </location>
</feature>
<accession>A0AAV9Q8N6</accession>
<feature type="compositionally biased region" description="Polar residues" evidence="1">
    <location>
        <begin position="94"/>
        <end position="104"/>
    </location>
</feature>
<feature type="compositionally biased region" description="Basic and acidic residues" evidence="1">
    <location>
        <begin position="196"/>
        <end position="205"/>
    </location>
</feature>
<feature type="region of interest" description="Disordered" evidence="1">
    <location>
        <begin position="445"/>
        <end position="491"/>
    </location>
</feature>
<proteinExistence type="predicted"/>
<dbReference type="EMBL" id="JAXLQG010000009">
    <property type="protein sequence ID" value="KAK5535905.1"/>
    <property type="molecule type" value="Genomic_DNA"/>
</dbReference>
<keyword evidence="3" id="KW-1185">Reference proteome</keyword>
<dbReference type="Proteomes" id="UP001345827">
    <property type="component" value="Unassembled WGS sequence"/>
</dbReference>
<feature type="compositionally biased region" description="Polar residues" evidence="1">
    <location>
        <begin position="248"/>
        <end position="284"/>
    </location>
</feature>
<evidence type="ECO:0000313" key="2">
    <source>
        <dbReference type="EMBL" id="KAK5535905.1"/>
    </source>
</evidence>
<feature type="region of interest" description="Disordered" evidence="1">
    <location>
        <begin position="797"/>
        <end position="817"/>
    </location>
</feature>
<name>A0AAV9Q8N6_9PEZI</name>
<protein>
    <recommendedName>
        <fullName evidence="4">LPXTG-motif cell wall anchor domain protein</fullName>
    </recommendedName>
</protein>
<feature type="region of interest" description="Disordered" evidence="1">
    <location>
        <begin position="132"/>
        <end position="326"/>
    </location>
</feature>
<comment type="caution">
    <text evidence="2">The sequence shown here is derived from an EMBL/GenBank/DDBJ whole genome shotgun (WGS) entry which is preliminary data.</text>
</comment>
<sequence length="944" mass="102682">MEDTSRTISASPASPASDRVFAFPTCINKRTLPYYSTDHVPGRHDLALRVTDARPTRLQDPHSYHVRIIDTSTTVKDDLTSWRPPLRKKPRLTTAATSDVSPQKPSLPYSGMLRPVGVQKTSSVPSFSLRAHDVADPNNHRPSTSGASQPTTPLQRTNSNLVQRSSSQKKPPASHSSYPVETTCGPPPSYSTQRTRSQDKIRVTDRNPSPQRTSTTTRESTISQKSNELRQEPGYIVTHALPVKQDSAAPSSTESSADEANTQEASSPDTPITPNLFNSISAPTESAAMAAEPARFTERDTSDQWLKPTATDEESKGSSSDERKSEDLFLNIAKTGASRGGQMPSQIDKRRSRISLPFFSSARPATGYKSSPIQDRFDTASVSGRSEALNYYNKRASLGQHVPGALSRAYTQDTLRPEALSAREEIGSIQNGDLPRRSMSRRFSNTNTNMTGEPSRHLPRPSTARNSRLASESGFVDRPRMHDHNATESTISTTAPSTVWDELDDLKSRIKKLELTGKLPPSSAAAMTSSDRPKTATTAATTLSSSPKPKAAVTQLQSAIEGIPSTIHPTLHEALGNAKSVISNELYQKLQATAQDALQLSMMMTPEGYTGTGSTIGVSSVSERQVRRRTESMCRSLTELVIALLADNKQAPTSVTRPASRDAYAPSSIGLRSRRYSNELNDRPPVASRVQSRLETRRTSIPFGGTFNQQGSTPEHVYQTPPTALPQMQTTSSSRLGRTTASLRSRRTPGQLDGTTDDDEGSPSVRPVSRAMTEVGTYRQMAKDRAAYSREYTAQHPMPQYARPSPHEPSNATRSTMPANVSTNLISRRKYASPTSNVSTPEANRMTPKEPWGRISIIPAAMSSPIEVTPESQGGLRPSNSRRSLGFASRISSVSSRLRAAKVERKGSGKDTPDTPPLRDMAPSGQELDNMALERQSSGQSVGS</sequence>
<reference evidence="2 3" key="1">
    <citation type="submission" date="2023-06" db="EMBL/GenBank/DDBJ databases">
        <title>Black Yeasts Isolated from many extreme environments.</title>
        <authorList>
            <person name="Coleine C."/>
            <person name="Stajich J.E."/>
            <person name="Selbmann L."/>
        </authorList>
    </citation>
    <scope>NUCLEOTIDE SEQUENCE [LARGE SCALE GENOMIC DNA]</scope>
    <source>
        <strain evidence="2 3">CCFEE 5887</strain>
    </source>
</reference>
<feature type="compositionally biased region" description="Polar residues" evidence="1">
    <location>
        <begin position="808"/>
        <end position="817"/>
    </location>
</feature>
<feature type="region of interest" description="Disordered" evidence="1">
    <location>
        <begin position="650"/>
        <end position="768"/>
    </location>
</feature>
<feature type="compositionally biased region" description="Polar residues" evidence="1">
    <location>
        <begin position="833"/>
        <end position="842"/>
    </location>
</feature>
<feature type="compositionally biased region" description="Basic and acidic residues" evidence="1">
    <location>
        <begin position="313"/>
        <end position="326"/>
    </location>
</feature>
<feature type="region of interest" description="Disordered" evidence="1">
    <location>
        <begin position="78"/>
        <end position="114"/>
    </location>
</feature>
<feature type="compositionally biased region" description="Polar residues" evidence="1">
    <location>
        <begin position="140"/>
        <end position="180"/>
    </location>
</feature>
<evidence type="ECO:0008006" key="4">
    <source>
        <dbReference type="Google" id="ProtNLM"/>
    </source>
</evidence>